<accession>A0A0J8WWZ9</accession>
<gene>
    <name evidence="1" type="ORF">ACT17_14755</name>
</gene>
<dbReference type="PATRIC" id="fig|451644.5.peg.3050"/>
<proteinExistence type="predicted"/>
<sequence length="87" mass="9405">MQITIDYTRHIGPDLTPDAGTVTFTPATEPPENPDQGLLEEWAQLPGNLCDQVDRGAGQEVTGSTARITACSERPELVGRLLEWAEG</sequence>
<comment type="caution">
    <text evidence="1">The sequence shown here is derived from an EMBL/GenBank/DDBJ whole genome shotgun (WGS) entry which is preliminary data.</text>
</comment>
<dbReference type="RefSeq" id="WP_048895901.1">
    <property type="nucleotide sequence ID" value="NZ_LFOD01000012.1"/>
</dbReference>
<dbReference type="EMBL" id="LFOD01000012">
    <property type="protein sequence ID" value="KMV17554.1"/>
    <property type="molecule type" value="Genomic_DNA"/>
</dbReference>
<reference evidence="1 2" key="1">
    <citation type="submission" date="2015-06" db="EMBL/GenBank/DDBJ databases">
        <title>Genome sequence of Mycobacterium conceptionense strain MLE.</title>
        <authorList>
            <person name="Greninger A.L."/>
            <person name="Cunningham G."/>
            <person name="Chiu C.Y."/>
            <person name="Miller S."/>
        </authorList>
    </citation>
    <scope>NUCLEOTIDE SEQUENCE [LARGE SCALE GENOMIC DNA]</scope>
    <source>
        <strain evidence="1 2">MLE</strain>
    </source>
</reference>
<name>A0A0J8WWZ9_9MYCO</name>
<dbReference type="OrthoDB" id="4640573at2"/>
<dbReference type="AlphaFoldDB" id="A0A0J8WWZ9"/>
<dbReference type="Proteomes" id="UP000037594">
    <property type="component" value="Unassembled WGS sequence"/>
</dbReference>
<evidence type="ECO:0000313" key="2">
    <source>
        <dbReference type="Proteomes" id="UP000037594"/>
    </source>
</evidence>
<protein>
    <submittedName>
        <fullName evidence="1">Uncharacterized protein</fullName>
    </submittedName>
</protein>
<organism evidence="1 2">
    <name type="scientific">Mycolicibacterium conceptionense</name>
    <dbReference type="NCBI Taxonomy" id="451644"/>
    <lineage>
        <taxon>Bacteria</taxon>
        <taxon>Bacillati</taxon>
        <taxon>Actinomycetota</taxon>
        <taxon>Actinomycetes</taxon>
        <taxon>Mycobacteriales</taxon>
        <taxon>Mycobacteriaceae</taxon>
        <taxon>Mycolicibacterium</taxon>
    </lineage>
</organism>
<evidence type="ECO:0000313" key="1">
    <source>
        <dbReference type="EMBL" id="KMV17554.1"/>
    </source>
</evidence>